<evidence type="ECO:0008006" key="4">
    <source>
        <dbReference type="Google" id="ProtNLM"/>
    </source>
</evidence>
<organism evidence="2 3">
    <name type="scientific">Alicyclobacillus tolerans</name>
    <dbReference type="NCBI Taxonomy" id="90970"/>
    <lineage>
        <taxon>Bacteria</taxon>
        <taxon>Bacillati</taxon>
        <taxon>Bacillota</taxon>
        <taxon>Bacilli</taxon>
        <taxon>Bacillales</taxon>
        <taxon>Alicyclobacillaceae</taxon>
        <taxon>Alicyclobacillus</taxon>
    </lineage>
</organism>
<sequence>MKLPSNLSKQSIIGMSVLVALAIATIAEFPWL</sequence>
<keyword evidence="1" id="KW-1133">Transmembrane helix</keyword>
<accession>A0ABT9LVP3</accession>
<gene>
    <name evidence="2" type="ORF">J2S04_001286</name>
</gene>
<evidence type="ECO:0000313" key="3">
    <source>
        <dbReference type="Proteomes" id="UP001229209"/>
    </source>
</evidence>
<feature type="transmembrane region" description="Helical" evidence="1">
    <location>
        <begin position="12"/>
        <end position="31"/>
    </location>
</feature>
<evidence type="ECO:0000313" key="2">
    <source>
        <dbReference type="EMBL" id="MDP9728349.1"/>
    </source>
</evidence>
<keyword evidence="3" id="KW-1185">Reference proteome</keyword>
<dbReference type="EMBL" id="JAURUO010000006">
    <property type="protein sequence ID" value="MDP9728349.1"/>
    <property type="molecule type" value="Genomic_DNA"/>
</dbReference>
<proteinExistence type="predicted"/>
<protein>
    <recommendedName>
        <fullName evidence="4">ECF transporter S component</fullName>
    </recommendedName>
</protein>
<keyword evidence="1" id="KW-0472">Membrane</keyword>
<comment type="caution">
    <text evidence="2">The sequence shown here is derived from an EMBL/GenBank/DDBJ whole genome shotgun (WGS) entry which is preliminary data.</text>
</comment>
<dbReference type="Proteomes" id="UP001229209">
    <property type="component" value="Unassembled WGS sequence"/>
</dbReference>
<evidence type="ECO:0000256" key="1">
    <source>
        <dbReference type="SAM" id="Phobius"/>
    </source>
</evidence>
<reference evidence="2 3" key="1">
    <citation type="submission" date="2023-07" db="EMBL/GenBank/DDBJ databases">
        <title>Genomic Encyclopedia of Type Strains, Phase IV (KMG-IV): sequencing the most valuable type-strain genomes for metagenomic binning, comparative biology and taxonomic classification.</title>
        <authorList>
            <person name="Goeker M."/>
        </authorList>
    </citation>
    <scope>NUCLEOTIDE SEQUENCE [LARGE SCALE GENOMIC DNA]</scope>
    <source>
        <strain evidence="2 3">DSM 25924</strain>
    </source>
</reference>
<name>A0ABT9LVP3_9BACL</name>
<keyword evidence="1" id="KW-0812">Transmembrane</keyword>